<gene>
    <name evidence="9" type="ordered locus">WS0236</name>
</gene>
<keyword evidence="5 8" id="KW-0732">Signal</keyword>
<dbReference type="Gene3D" id="2.40.160.60">
    <property type="entry name" value="Outer membrane protein transport protein (OMPP1/FadL/TodX)"/>
    <property type="match status" value="1"/>
</dbReference>
<dbReference type="STRING" id="273121.WS0236"/>
<dbReference type="GO" id="GO:0009279">
    <property type="term" value="C:cell outer membrane"/>
    <property type="evidence" value="ECO:0007669"/>
    <property type="project" value="UniProtKB-SubCell"/>
</dbReference>
<reference evidence="9 10" key="1">
    <citation type="journal article" date="2003" name="Proc. Natl. Acad. Sci. U.S.A.">
        <title>Complete genome sequence and analysis of Wolinella succinogenes.</title>
        <authorList>
            <person name="Baar C."/>
            <person name="Eppinger M."/>
            <person name="Raddatz G."/>
            <person name="Simon JM."/>
            <person name="Lanz C."/>
            <person name="Klimmek O."/>
            <person name="Nandakumar R."/>
            <person name="Gross R."/>
            <person name="Rosinus A."/>
            <person name="Keller H."/>
            <person name="Jagtap P."/>
            <person name="Linke B."/>
            <person name="Meyer F."/>
            <person name="Lederer H."/>
            <person name="Schuster S.C."/>
        </authorList>
    </citation>
    <scope>NUCLEOTIDE SEQUENCE [LARGE SCALE GENOMIC DNA]</scope>
    <source>
        <strain evidence="10">ATCC 29543 / DSM 1740 / CCUG 13145 / JCM 31913 / LMG 7466 / NCTC 11488 / FDC 602W</strain>
    </source>
</reference>
<keyword evidence="3" id="KW-1134">Transmembrane beta strand</keyword>
<evidence type="ECO:0000256" key="7">
    <source>
        <dbReference type="ARBA" id="ARBA00023237"/>
    </source>
</evidence>
<keyword evidence="7" id="KW-0998">Cell outer membrane</keyword>
<dbReference type="SUPFAM" id="SSF56935">
    <property type="entry name" value="Porins"/>
    <property type="match status" value="1"/>
</dbReference>
<keyword evidence="4" id="KW-0812">Transmembrane</keyword>
<evidence type="ECO:0000256" key="5">
    <source>
        <dbReference type="ARBA" id="ARBA00022729"/>
    </source>
</evidence>
<dbReference type="PROSITE" id="PS51257">
    <property type="entry name" value="PROKAR_LIPOPROTEIN"/>
    <property type="match status" value="1"/>
</dbReference>
<evidence type="ECO:0000256" key="1">
    <source>
        <dbReference type="ARBA" id="ARBA00004571"/>
    </source>
</evidence>
<dbReference type="EMBL" id="BX571657">
    <property type="protein sequence ID" value="CAE09392.1"/>
    <property type="molecule type" value="Genomic_DNA"/>
</dbReference>
<dbReference type="RefSeq" id="WP_011138192.1">
    <property type="nucleotide sequence ID" value="NC_005090.1"/>
</dbReference>
<evidence type="ECO:0008006" key="11">
    <source>
        <dbReference type="Google" id="ProtNLM"/>
    </source>
</evidence>
<sequence>MAKKLFLTLLSLFSFACASGYKIPEQSLDSTALSGAHVAGSYGADASYYNPANMAFASLEAEMESALTYIHLTSVHFEQGAYKEDSKRENFLVPKFFYRSPAMGDWRMGLSFTTPAGLSKRWEEGVRGQSNANEFTLEVFELNPSLSYKISDSLALGLGIRGVYSKGIVKNDMVTLGSYQELKGDSLDFGWNAALAFKPVESTNLSIAYRSKVNLSIEGDAGIRTPFGNINPEARVTIPLPATLSLALAKQWDDFLVEFVWDRVYWSAYKELDFDYDHDMTSNPILRALDASKAKNWKDTNTYRLGLSYQMNEAWKLMAGFGIDKNPIPDDRLGFELPDSDAKIYSLGARYKINSRHEVGAAFLVSDKEDRTTSIGTFSHTQAHLLTFGYTYRY</sequence>
<dbReference type="Pfam" id="PF03349">
    <property type="entry name" value="Toluene_X"/>
    <property type="match status" value="1"/>
</dbReference>
<organism evidence="10">
    <name type="scientific">Wolinella succinogenes (strain ATCC 29543 / DSM 1740 / CCUG 13145 / JCM 31913 / LMG 7466 / NCTC 11488 / FDC 602W)</name>
    <name type="common">Vibrio succinogenes</name>
    <dbReference type="NCBI Taxonomy" id="273121"/>
    <lineage>
        <taxon>Bacteria</taxon>
        <taxon>Pseudomonadati</taxon>
        <taxon>Campylobacterota</taxon>
        <taxon>Epsilonproteobacteria</taxon>
        <taxon>Campylobacterales</taxon>
        <taxon>Helicobacteraceae</taxon>
        <taxon>Wolinella</taxon>
    </lineage>
</organism>
<proteinExistence type="inferred from homology"/>
<feature type="signal peptide" evidence="8">
    <location>
        <begin position="1"/>
        <end position="18"/>
    </location>
</feature>
<comment type="similarity">
    <text evidence="2">Belongs to the OmpP1/FadL family.</text>
</comment>
<feature type="chain" id="PRO_5004288406" description="Aromatic hydrocarbon degradation protein" evidence="8">
    <location>
        <begin position="19"/>
        <end position="394"/>
    </location>
</feature>
<dbReference type="InterPro" id="IPR005017">
    <property type="entry name" value="OMPP1/FadL/TodX"/>
</dbReference>
<evidence type="ECO:0000256" key="6">
    <source>
        <dbReference type="ARBA" id="ARBA00023136"/>
    </source>
</evidence>
<evidence type="ECO:0000256" key="8">
    <source>
        <dbReference type="SAM" id="SignalP"/>
    </source>
</evidence>
<comment type="subcellular location">
    <subcellularLocation>
        <location evidence="1">Cell outer membrane</location>
        <topology evidence="1">Multi-pass membrane protein</topology>
    </subcellularLocation>
</comment>
<evidence type="ECO:0000256" key="4">
    <source>
        <dbReference type="ARBA" id="ARBA00022692"/>
    </source>
</evidence>
<dbReference type="GO" id="GO:0015483">
    <property type="term" value="F:long-chain fatty acid transporting porin activity"/>
    <property type="evidence" value="ECO:0007669"/>
    <property type="project" value="TreeGrafter"/>
</dbReference>
<keyword evidence="6" id="KW-0472">Membrane</keyword>
<evidence type="ECO:0000256" key="2">
    <source>
        <dbReference type="ARBA" id="ARBA00008163"/>
    </source>
</evidence>
<dbReference type="PANTHER" id="PTHR35093:SF8">
    <property type="entry name" value="OUTER MEMBRANE PROTEIN NMB0088-RELATED"/>
    <property type="match status" value="1"/>
</dbReference>
<dbReference type="Proteomes" id="UP000000422">
    <property type="component" value="Chromosome"/>
</dbReference>
<keyword evidence="10" id="KW-1185">Reference proteome</keyword>
<dbReference type="HOGENOM" id="CLU_035981_2_1_7"/>
<dbReference type="PANTHER" id="PTHR35093">
    <property type="entry name" value="OUTER MEMBRANE PROTEIN NMB0088-RELATED"/>
    <property type="match status" value="1"/>
</dbReference>
<evidence type="ECO:0000313" key="9">
    <source>
        <dbReference type="EMBL" id="CAE09392.1"/>
    </source>
</evidence>
<evidence type="ECO:0000256" key="3">
    <source>
        <dbReference type="ARBA" id="ARBA00022452"/>
    </source>
</evidence>
<dbReference type="eggNOG" id="COG2067">
    <property type="taxonomic scope" value="Bacteria"/>
</dbReference>
<accession>Q7MSQ1</accession>
<protein>
    <recommendedName>
        <fullName evidence="11">Aromatic hydrocarbon degradation protein</fullName>
    </recommendedName>
</protein>
<evidence type="ECO:0000313" key="10">
    <source>
        <dbReference type="Proteomes" id="UP000000422"/>
    </source>
</evidence>
<dbReference type="KEGG" id="wsu:WS0236"/>
<name>Q7MSQ1_WOLSU</name>
<dbReference type="AlphaFoldDB" id="Q7MSQ1"/>